<feature type="region of interest" description="Disordered" evidence="1">
    <location>
        <begin position="146"/>
        <end position="203"/>
    </location>
</feature>
<evidence type="ECO:0000256" key="1">
    <source>
        <dbReference type="SAM" id="MobiDB-lite"/>
    </source>
</evidence>
<protein>
    <submittedName>
        <fullName evidence="2">Uncharacterized protein</fullName>
    </submittedName>
</protein>
<feature type="compositionally biased region" description="Polar residues" evidence="1">
    <location>
        <begin position="159"/>
        <end position="175"/>
    </location>
</feature>
<evidence type="ECO:0000313" key="2">
    <source>
        <dbReference type="EMBL" id="KAA3671835.1"/>
    </source>
</evidence>
<sequence>MRESSIVKASSVLRPQVAMRNNRRLPAPLKLLPLLDFEKNSFIAPEDYSSTDVPGTIAARDHLCKISPQDQRGWLSVPPPVDARTFENWAQPGVDDRTDKKSQGIVDYLHNDASPDRASTCHLSPDPHPSELNYELSIVSSDEEVFLPDNDHSDMSLPSEAQTSLAPQNAQSPELGSQPRCKFHKRTPSKTVEKTGRTKQRWL</sequence>
<comment type="caution">
    <text evidence="2">The sequence shown here is derived from an EMBL/GenBank/DDBJ whole genome shotgun (WGS) entry which is preliminary data.</text>
</comment>
<dbReference type="Proteomes" id="UP000324629">
    <property type="component" value="Unassembled WGS sequence"/>
</dbReference>
<evidence type="ECO:0000313" key="3">
    <source>
        <dbReference type="Proteomes" id="UP000324629"/>
    </source>
</evidence>
<reference evidence="2 3" key="1">
    <citation type="journal article" date="2019" name="Gigascience">
        <title>Whole-genome sequence of the oriental lung fluke Paragonimus westermani.</title>
        <authorList>
            <person name="Oey H."/>
            <person name="Zakrzewski M."/>
            <person name="Narain K."/>
            <person name="Devi K.R."/>
            <person name="Agatsuma T."/>
            <person name="Nawaratna S."/>
            <person name="Gobert G.N."/>
            <person name="Jones M.K."/>
            <person name="Ragan M.A."/>
            <person name="McManus D.P."/>
            <person name="Krause L."/>
        </authorList>
    </citation>
    <scope>NUCLEOTIDE SEQUENCE [LARGE SCALE GENOMIC DNA]</scope>
    <source>
        <strain evidence="2 3">IND2009</strain>
    </source>
</reference>
<dbReference type="AlphaFoldDB" id="A0A5J4N8H7"/>
<gene>
    <name evidence="2" type="ORF">DEA37_0014121</name>
</gene>
<dbReference type="EMBL" id="QNGE01005732">
    <property type="protein sequence ID" value="KAA3671835.1"/>
    <property type="molecule type" value="Genomic_DNA"/>
</dbReference>
<proteinExistence type="predicted"/>
<keyword evidence="3" id="KW-1185">Reference proteome</keyword>
<feature type="region of interest" description="Disordered" evidence="1">
    <location>
        <begin position="110"/>
        <end position="129"/>
    </location>
</feature>
<organism evidence="2 3">
    <name type="scientific">Paragonimus westermani</name>
    <dbReference type="NCBI Taxonomy" id="34504"/>
    <lineage>
        <taxon>Eukaryota</taxon>
        <taxon>Metazoa</taxon>
        <taxon>Spiralia</taxon>
        <taxon>Lophotrochozoa</taxon>
        <taxon>Platyhelminthes</taxon>
        <taxon>Trematoda</taxon>
        <taxon>Digenea</taxon>
        <taxon>Plagiorchiida</taxon>
        <taxon>Troglotremata</taxon>
        <taxon>Troglotrematidae</taxon>
        <taxon>Paragonimus</taxon>
    </lineage>
</organism>
<name>A0A5J4N8H7_9TREM</name>
<accession>A0A5J4N8H7</accession>